<dbReference type="Gene3D" id="2.60.120.1000">
    <property type="match status" value="1"/>
</dbReference>
<keyword evidence="2" id="KW-0964">Secreted</keyword>
<evidence type="ECO:0000256" key="3">
    <source>
        <dbReference type="ARBA" id="ARBA00023119"/>
    </source>
</evidence>
<keyword evidence="8" id="KW-1185">Reference proteome</keyword>
<evidence type="ECO:0000256" key="5">
    <source>
        <dbReference type="SAM" id="MobiDB-lite"/>
    </source>
</evidence>
<sequence>MNAGLSKDSSALNCKDLKTKVPSATSGVYWIDPDAGSHSNAFQAYCEQQTDGGGWTLVWSYTFTAYSSFTSGANAVTPRPAWTASGANTRVSTTVPLSETHYEAMNFALWRTIGKEFLIKSNIDNWIACKEGSGSLVMQKAGSLSCKLVKQVSKQCAGVVPKTISMYSPGPSLNTGSHNYYFDGSTSGSWPTHDPCGRNQANQVKGVVNPHGNIFVSNEKDDLQEENTDDEATAANSNKRTASEVCLSFYFSEKANKNLNPGKHSKSVGTMTETKSADVGFFAKASELKPLKPIRDTSSESRRHKDNLLAGHKSGSSRQKIDQWLNKSFTSQPLEHKDICEKKGPGEGSSGGNLGNISPGDSAGVKDVANVVVKYLSSYLKQGSIVSKVRTTY</sequence>
<dbReference type="NCBIfam" id="NF040941">
    <property type="entry name" value="GGGWT_bact"/>
    <property type="match status" value="1"/>
</dbReference>
<evidence type="ECO:0000313" key="8">
    <source>
        <dbReference type="Proteomes" id="UP001159405"/>
    </source>
</evidence>
<feature type="compositionally biased region" description="Acidic residues" evidence="5">
    <location>
        <begin position="222"/>
        <end position="232"/>
    </location>
</feature>
<keyword evidence="3" id="KW-0176">Collagen</keyword>
<dbReference type="Proteomes" id="UP001159405">
    <property type="component" value="Unassembled WGS sequence"/>
</dbReference>
<dbReference type="InterPro" id="IPR036056">
    <property type="entry name" value="Fibrinogen-like_C"/>
</dbReference>
<dbReference type="PANTHER" id="PTHR16146">
    <property type="entry name" value="INTELECTIN"/>
    <property type="match status" value="1"/>
</dbReference>
<dbReference type="InterPro" id="IPR000885">
    <property type="entry name" value="Fib_collagen_C"/>
</dbReference>
<evidence type="ECO:0000313" key="7">
    <source>
        <dbReference type="EMBL" id="CAH3170479.1"/>
    </source>
</evidence>
<dbReference type="EMBL" id="CALNXK010000156">
    <property type="protein sequence ID" value="CAH3170479.1"/>
    <property type="molecule type" value="Genomic_DNA"/>
</dbReference>
<reference evidence="7 8" key="1">
    <citation type="submission" date="2022-05" db="EMBL/GenBank/DDBJ databases">
        <authorList>
            <consortium name="Genoscope - CEA"/>
            <person name="William W."/>
        </authorList>
    </citation>
    <scope>NUCLEOTIDE SEQUENCE [LARGE SCALE GENOMIC DNA]</scope>
</reference>
<evidence type="ECO:0000259" key="6">
    <source>
        <dbReference type="PROSITE" id="PS51406"/>
    </source>
</evidence>
<dbReference type="InterPro" id="IPR002181">
    <property type="entry name" value="Fibrinogen_a/b/g_C_dom"/>
</dbReference>
<evidence type="ECO:0000256" key="1">
    <source>
        <dbReference type="ARBA" id="ARBA00004613"/>
    </source>
</evidence>
<evidence type="ECO:0000256" key="2">
    <source>
        <dbReference type="ARBA" id="ARBA00022525"/>
    </source>
</evidence>
<protein>
    <recommendedName>
        <fullName evidence="6">Fibrinogen C-terminal domain-containing protein</fullName>
    </recommendedName>
</protein>
<dbReference type="PROSITE" id="PS51406">
    <property type="entry name" value="FIBRINOGEN_C_2"/>
    <property type="match status" value="1"/>
</dbReference>
<feature type="region of interest" description="Disordered" evidence="5">
    <location>
        <begin position="338"/>
        <end position="361"/>
    </location>
</feature>
<evidence type="ECO:0000256" key="4">
    <source>
        <dbReference type="ARBA" id="ARBA00023157"/>
    </source>
</evidence>
<feature type="compositionally biased region" description="Basic and acidic residues" evidence="5">
    <location>
        <begin position="292"/>
        <end position="307"/>
    </location>
</feature>
<feature type="domain" description="Fibrinogen C-terminal" evidence="6">
    <location>
        <begin position="5"/>
        <end position="58"/>
    </location>
</feature>
<comment type="subcellular location">
    <subcellularLocation>
        <location evidence="1">Secreted</location>
    </subcellularLocation>
</comment>
<organism evidence="7 8">
    <name type="scientific">Porites lobata</name>
    <dbReference type="NCBI Taxonomy" id="104759"/>
    <lineage>
        <taxon>Eukaryota</taxon>
        <taxon>Metazoa</taxon>
        <taxon>Cnidaria</taxon>
        <taxon>Anthozoa</taxon>
        <taxon>Hexacorallia</taxon>
        <taxon>Scleractinia</taxon>
        <taxon>Fungiina</taxon>
        <taxon>Poritidae</taxon>
        <taxon>Porites</taxon>
    </lineage>
</organism>
<dbReference type="PANTHER" id="PTHR16146:SF46">
    <property type="entry name" value="INTELECTIN-1A-RELATED"/>
    <property type="match status" value="1"/>
</dbReference>
<gene>
    <name evidence="7" type="ORF">PLOB_00010734</name>
</gene>
<keyword evidence="4" id="KW-1015">Disulfide bond</keyword>
<comment type="caution">
    <text evidence="7">The sequence shown here is derived from an EMBL/GenBank/DDBJ whole genome shotgun (WGS) entry which is preliminary data.</text>
</comment>
<feature type="region of interest" description="Disordered" evidence="5">
    <location>
        <begin position="292"/>
        <end position="317"/>
    </location>
</feature>
<name>A0ABN8QZ37_9CNID</name>
<accession>A0ABN8QZ37</accession>
<dbReference type="SUPFAM" id="SSF56496">
    <property type="entry name" value="Fibrinogen C-terminal domain-like"/>
    <property type="match status" value="1"/>
</dbReference>
<feature type="region of interest" description="Disordered" evidence="5">
    <location>
        <begin position="219"/>
        <end position="238"/>
    </location>
</feature>
<dbReference type="Pfam" id="PF01410">
    <property type="entry name" value="COLFI"/>
    <property type="match status" value="1"/>
</dbReference>
<proteinExistence type="predicted"/>